<dbReference type="RefSeq" id="WP_072429896.1">
    <property type="nucleotide sequence ID" value="NZ_FPKR01000015.1"/>
</dbReference>
<organism evidence="3 4">
    <name type="scientific">Chitinimonas taiwanensis DSM 18899</name>
    <dbReference type="NCBI Taxonomy" id="1121279"/>
    <lineage>
        <taxon>Bacteria</taxon>
        <taxon>Pseudomonadati</taxon>
        <taxon>Pseudomonadota</taxon>
        <taxon>Betaproteobacteria</taxon>
        <taxon>Neisseriales</taxon>
        <taxon>Chitinibacteraceae</taxon>
        <taxon>Chitinimonas</taxon>
    </lineage>
</organism>
<gene>
    <name evidence="3" type="ORF">SAMN02745887_03417</name>
</gene>
<dbReference type="AlphaFoldDB" id="A0A1K2HR36"/>
<evidence type="ECO:0000313" key="4">
    <source>
        <dbReference type="Proteomes" id="UP000186513"/>
    </source>
</evidence>
<dbReference type="InterPro" id="IPR007400">
    <property type="entry name" value="PrpF-like"/>
</dbReference>
<evidence type="ECO:0000313" key="3">
    <source>
        <dbReference type="EMBL" id="SFZ79173.1"/>
    </source>
</evidence>
<dbReference type="PANTHER" id="PTHR43709">
    <property type="entry name" value="ACONITATE ISOMERASE-RELATED"/>
    <property type="match status" value="1"/>
</dbReference>
<reference evidence="3 4" key="1">
    <citation type="submission" date="2016-11" db="EMBL/GenBank/DDBJ databases">
        <authorList>
            <person name="Jaros S."/>
            <person name="Januszkiewicz K."/>
            <person name="Wedrychowicz H."/>
        </authorList>
    </citation>
    <scope>NUCLEOTIDE SEQUENCE [LARGE SCALE GENOMIC DNA]</scope>
    <source>
        <strain evidence="3 4">DSM 18899</strain>
    </source>
</reference>
<dbReference type="OrthoDB" id="9779763at2"/>
<keyword evidence="2" id="KW-0413">Isomerase</keyword>
<accession>A0A1K2HR36</accession>
<dbReference type="SUPFAM" id="SSF54506">
    <property type="entry name" value="Diaminopimelate epimerase-like"/>
    <property type="match status" value="2"/>
</dbReference>
<dbReference type="EMBL" id="FPKR01000015">
    <property type="protein sequence ID" value="SFZ79173.1"/>
    <property type="molecule type" value="Genomic_DNA"/>
</dbReference>
<evidence type="ECO:0000256" key="2">
    <source>
        <dbReference type="ARBA" id="ARBA00023235"/>
    </source>
</evidence>
<dbReference type="Pfam" id="PF04303">
    <property type="entry name" value="PrpF"/>
    <property type="match status" value="1"/>
</dbReference>
<dbReference type="Gene3D" id="3.10.310.10">
    <property type="entry name" value="Diaminopimelate Epimerase, Chain A, domain 1"/>
    <property type="match status" value="2"/>
</dbReference>
<dbReference type="GO" id="GO:0016853">
    <property type="term" value="F:isomerase activity"/>
    <property type="evidence" value="ECO:0007669"/>
    <property type="project" value="UniProtKB-KW"/>
</dbReference>
<name>A0A1K2HR36_9NEIS</name>
<sequence length="377" mass="38959">MSVLRLPASWLRGGSSKGVFLRAADLPADPEERDRLLARLLGSPDPYGRQTDGLGSGVSSTSKVVLLSRSQRPDADIDYLFGHVAIESGRIDWSGSCGNLSAAVGPAAILAGLIAAPEAGELLVRIWQVNTAKHILARVPIQDGLPAQHGEHSQDGLAFPGAPIQLDFLDPAGSSGGPLFPTGQPCDLLAPEGMAPVPATLIDAANPLVIVAASDLGLQGDEHPAQLNQDAALLARLEALRCQASVRMGLAPDAQAAGLRTATPKLAWVAPACAHLTQDGRAIAAHQVDLLARTVSMGKVHQGFTGTGTIALGAAAAMAGTVLSRLLGGPLQGRPLRFAHPGGINDIELQMQAGRIAAARLTRSARVLMHGEVWVPA</sequence>
<evidence type="ECO:0008006" key="5">
    <source>
        <dbReference type="Google" id="ProtNLM"/>
    </source>
</evidence>
<evidence type="ECO:0000256" key="1">
    <source>
        <dbReference type="ARBA" id="ARBA00007673"/>
    </source>
</evidence>
<dbReference type="Proteomes" id="UP000186513">
    <property type="component" value="Unassembled WGS sequence"/>
</dbReference>
<protein>
    <recommendedName>
        <fullName evidence="5">2-methylaconitate cis-trans isomerase</fullName>
    </recommendedName>
</protein>
<comment type="similarity">
    <text evidence="1">Belongs to the PrpF family.</text>
</comment>
<dbReference type="STRING" id="1121279.SAMN02745887_03417"/>
<dbReference type="PANTHER" id="PTHR43709:SF2">
    <property type="entry name" value="DUF453 DOMAIN PROTEIN (AFU_ORTHOLOGUE AFUA_6G00360)"/>
    <property type="match status" value="1"/>
</dbReference>
<keyword evidence="4" id="KW-1185">Reference proteome</keyword>
<proteinExistence type="inferred from homology"/>